<dbReference type="AlphaFoldDB" id="A0A830E178"/>
<gene>
    <name evidence="2" type="ORF">GCM10007112_06720</name>
    <name evidence="1" type="ORF">Vsou_04500</name>
</gene>
<dbReference type="GeneID" id="76206004"/>
<organism evidence="2 3">
    <name type="scientific">Vulcanisaeta souniana JCM 11219</name>
    <dbReference type="NCBI Taxonomy" id="1293586"/>
    <lineage>
        <taxon>Archaea</taxon>
        <taxon>Thermoproteota</taxon>
        <taxon>Thermoprotei</taxon>
        <taxon>Thermoproteales</taxon>
        <taxon>Thermoproteaceae</taxon>
        <taxon>Vulcanisaeta</taxon>
    </lineage>
</organism>
<evidence type="ECO:0000313" key="2">
    <source>
        <dbReference type="EMBL" id="GGI72571.1"/>
    </source>
</evidence>
<dbReference type="Gene3D" id="3.50.50.60">
    <property type="entry name" value="FAD/NAD(P)-binding domain"/>
    <property type="match status" value="1"/>
</dbReference>
<evidence type="ECO:0000313" key="1">
    <source>
        <dbReference type="EMBL" id="BDR91357.1"/>
    </source>
</evidence>
<reference evidence="4" key="3">
    <citation type="submission" date="2022-09" db="EMBL/GenBank/DDBJ databases">
        <title>Complete genome sequence of Vulcanisaeta souniana.</title>
        <authorList>
            <person name="Kato S."/>
            <person name="Itoh T."/>
            <person name="Ohkuma M."/>
        </authorList>
    </citation>
    <scope>NUCLEOTIDE SEQUENCE [LARGE SCALE GENOMIC DNA]</scope>
    <source>
        <strain evidence="4">JCM 11219</strain>
    </source>
</reference>
<dbReference type="EMBL" id="BMNM01000002">
    <property type="protein sequence ID" value="GGI72571.1"/>
    <property type="molecule type" value="Genomic_DNA"/>
</dbReference>
<dbReference type="RefSeq" id="WP_054844286.1">
    <property type="nucleotide sequence ID" value="NZ_AP026830.1"/>
</dbReference>
<protein>
    <submittedName>
        <fullName evidence="2">Dehydrogenase</fullName>
    </submittedName>
</protein>
<sequence length="392" mass="43175">MRESDVAIIGAGPSGLYLARELSKIMNVVIFEEDKELGLPPHCTGLVNADSLKVLNISPPIINSYRYVRITDLEGNSITFDFKRKAVAMLDRPGLENYLADELGSASLALGERVLDVRRGTVRTKTRETTYDLVAIAEGSGMSLTKNLIPWKPTYVYGVQTDTTSHESNALMPRDVDEVVVVFDRRLSNHFFAWIVPRDNHELRIGIADDANTWVKFIGLLKIIGARYYKPFGGKVIIGGSPNDVTTNNVAVIGDAAGFVKPTTGGGIIMGMLSAKLLAESIYSAVKVGLQVSDALSIYNMVFRKFIRRKIRALGGASSTLHLMMNSSLSEVMRSMNAVNVDTYDYDNHVDAILRTAMKRPWAFAKVVFSIIGELSLVEPNRISELIREVLG</sequence>
<accession>A0A830E178</accession>
<reference evidence="2" key="1">
    <citation type="journal article" date="2014" name="Int. J. Syst. Evol. Microbiol.">
        <title>Complete genome sequence of Corynebacterium casei LMG S-19264T (=DSM 44701T), isolated from a smear-ripened cheese.</title>
        <authorList>
            <consortium name="US DOE Joint Genome Institute (JGI-PGF)"/>
            <person name="Walter F."/>
            <person name="Albersmeier A."/>
            <person name="Kalinowski J."/>
            <person name="Ruckert C."/>
        </authorList>
    </citation>
    <scope>NUCLEOTIDE SEQUENCE</scope>
    <source>
        <strain evidence="2">JCM 11219</strain>
    </source>
</reference>
<reference evidence="2" key="2">
    <citation type="submission" date="2020-09" db="EMBL/GenBank/DDBJ databases">
        <authorList>
            <person name="Sun Q."/>
            <person name="Ohkuma M."/>
        </authorList>
    </citation>
    <scope>NUCLEOTIDE SEQUENCE</scope>
    <source>
        <strain evidence="2">JCM 11219</strain>
    </source>
</reference>
<reference evidence="1" key="4">
    <citation type="journal article" date="2023" name="Microbiol. Resour. Announc.">
        <title>Complete Genome Sequence of Vulcanisaeta souniana Strain IC-059, a Hyperthermophilic Archaeon Isolated from Hot Spring Water in Japan.</title>
        <authorList>
            <person name="Kato S."/>
            <person name="Itoh T."/>
            <person name="Wu L."/>
            <person name="Ma J."/>
            <person name="Ohkuma M."/>
        </authorList>
    </citation>
    <scope>NUCLEOTIDE SEQUENCE</scope>
    <source>
        <strain evidence="1">JCM 11219</strain>
    </source>
</reference>
<dbReference type="PANTHER" id="PTHR42685">
    <property type="entry name" value="GERANYLGERANYL DIPHOSPHATE REDUCTASE"/>
    <property type="match status" value="1"/>
</dbReference>
<dbReference type="SUPFAM" id="SSF51905">
    <property type="entry name" value="FAD/NAD(P)-binding domain"/>
    <property type="match status" value="1"/>
</dbReference>
<dbReference type="PRINTS" id="PR00420">
    <property type="entry name" value="RNGMNOXGNASE"/>
</dbReference>
<dbReference type="InterPro" id="IPR050407">
    <property type="entry name" value="Geranylgeranyl_reductase"/>
</dbReference>
<dbReference type="Proteomes" id="UP001060771">
    <property type="component" value="Chromosome"/>
</dbReference>
<evidence type="ECO:0000313" key="4">
    <source>
        <dbReference type="Proteomes" id="UP001060771"/>
    </source>
</evidence>
<dbReference type="Proteomes" id="UP000657075">
    <property type="component" value="Unassembled WGS sequence"/>
</dbReference>
<evidence type="ECO:0000313" key="3">
    <source>
        <dbReference type="Proteomes" id="UP000657075"/>
    </source>
</evidence>
<dbReference type="OrthoDB" id="46008at2157"/>
<dbReference type="PANTHER" id="PTHR42685:SF21">
    <property type="entry name" value="DEHYDROGENASE (FLAVOPROTEIN)-LIKE PROTEIN"/>
    <property type="match status" value="1"/>
</dbReference>
<name>A0A830E178_9CREN</name>
<proteinExistence type="predicted"/>
<dbReference type="InterPro" id="IPR036188">
    <property type="entry name" value="FAD/NAD-bd_sf"/>
</dbReference>
<dbReference type="EMBL" id="AP026830">
    <property type="protein sequence ID" value="BDR91357.1"/>
    <property type="molecule type" value="Genomic_DNA"/>
</dbReference>
<keyword evidence="4" id="KW-1185">Reference proteome</keyword>